<feature type="domain" description="CsbD-like" evidence="3">
    <location>
        <begin position="4"/>
        <end position="52"/>
    </location>
</feature>
<proteinExistence type="inferred from homology"/>
<dbReference type="Gene3D" id="1.10.1470.10">
    <property type="entry name" value="YjbJ"/>
    <property type="match status" value="1"/>
</dbReference>
<evidence type="ECO:0000259" key="3">
    <source>
        <dbReference type="Pfam" id="PF05532"/>
    </source>
</evidence>
<dbReference type="Proteomes" id="UP000052013">
    <property type="component" value="Unassembled WGS sequence"/>
</dbReference>
<dbReference type="SUPFAM" id="SSF69047">
    <property type="entry name" value="Hypothetical protein YjbJ"/>
    <property type="match status" value="1"/>
</dbReference>
<dbReference type="AlphaFoldDB" id="A0A0R1SIV8"/>
<protein>
    <recommendedName>
        <fullName evidence="3">CsbD-like domain-containing protein</fullName>
    </recommendedName>
</protein>
<dbReference type="RefSeq" id="WP_057865303.1">
    <property type="nucleotide sequence ID" value="NZ_AZEY01000080.1"/>
</dbReference>
<organism evidence="4 5">
    <name type="scientific">Lentilactobacillus diolivorans DSM 14421</name>
    <dbReference type="NCBI Taxonomy" id="1423739"/>
    <lineage>
        <taxon>Bacteria</taxon>
        <taxon>Bacillati</taxon>
        <taxon>Bacillota</taxon>
        <taxon>Bacilli</taxon>
        <taxon>Lactobacillales</taxon>
        <taxon>Lactobacillaceae</taxon>
        <taxon>Lentilactobacillus</taxon>
    </lineage>
</organism>
<sequence length="74" mass="8109">MSHLKNKSDQVAGKTKEGLGKASGDDKLELKGKLQNASGKAKEKLEKAKDKVAEKANDLLDKKDKKKDDSQKKD</sequence>
<comment type="similarity">
    <text evidence="1">Belongs to the UPF0337 (CsbD) family.</text>
</comment>
<evidence type="ECO:0000313" key="5">
    <source>
        <dbReference type="Proteomes" id="UP000052013"/>
    </source>
</evidence>
<evidence type="ECO:0000313" key="4">
    <source>
        <dbReference type="EMBL" id="KRL64795.1"/>
    </source>
</evidence>
<accession>A0A0R1SIV8</accession>
<feature type="region of interest" description="Disordered" evidence="2">
    <location>
        <begin position="1"/>
        <end position="74"/>
    </location>
</feature>
<evidence type="ECO:0000256" key="2">
    <source>
        <dbReference type="SAM" id="MobiDB-lite"/>
    </source>
</evidence>
<dbReference type="PATRIC" id="fig|1423739.3.peg.888"/>
<feature type="compositionally biased region" description="Basic and acidic residues" evidence="2">
    <location>
        <begin position="14"/>
        <end position="32"/>
    </location>
</feature>
<dbReference type="EMBL" id="AZEY01000080">
    <property type="protein sequence ID" value="KRL64795.1"/>
    <property type="molecule type" value="Genomic_DNA"/>
</dbReference>
<dbReference type="InterPro" id="IPR008462">
    <property type="entry name" value="CsbD"/>
</dbReference>
<reference evidence="4 5" key="1">
    <citation type="journal article" date="2015" name="Genome Announc.">
        <title>Expanding the biotechnology potential of lactobacilli through comparative genomics of 213 strains and associated genera.</title>
        <authorList>
            <person name="Sun Z."/>
            <person name="Harris H.M."/>
            <person name="McCann A."/>
            <person name="Guo C."/>
            <person name="Argimon S."/>
            <person name="Zhang W."/>
            <person name="Yang X."/>
            <person name="Jeffery I.B."/>
            <person name="Cooney J.C."/>
            <person name="Kagawa T.F."/>
            <person name="Liu W."/>
            <person name="Song Y."/>
            <person name="Salvetti E."/>
            <person name="Wrobel A."/>
            <person name="Rasinkangas P."/>
            <person name="Parkhill J."/>
            <person name="Rea M.C."/>
            <person name="O'Sullivan O."/>
            <person name="Ritari J."/>
            <person name="Douillard F.P."/>
            <person name="Paul Ross R."/>
            <person name="Yang R."/>
            <person name="Briner A.E."/>
            <person name="Felis G.E."/>
            <person name="de Vos W.M."/>
            <person name="Barrangou R."/>
            <person name="Klaenhammer T.R."/>
            <person name="Caufield P.W."/>
            <person name="Cui Y."/>
            <person name="Zhang H."/>
            <person name="O'Toole P.W."/>
        </authorList>
    </citation>
    <scope>NUCLEOTIDE SEQUENCE [LARGE SCALE GENOMIC DNA]</scope>
    <source>
        <strain evidence="4 5">DSM 14421</strain>
    </source>
</reference>
<dbReference type="Pfam" id="PF05532">
    <property type="entry name" value="CsbD"/>
    <property type="match status" value="1"/>
</dbReference>
<dbReference type="STRING" id="1423739.FC85_GL000850"/>
<name>A0A0R1SIV8_9LACO</name>
<evidence type="ECO:0000256" key="1">
    <source>
        <dbReference type="ARBA" id="ARBA00009129"/>
    </source>
</evidence>
<comment type="caution">
    <text evidence="4">The sequence shown here is derived from an EMBL/GenBank/DDBJ whole genome shotgun (WGS) entry which is preliminary data.</text>
</comment>
<dbReference type="InterPro" id="IPR036629">
    <property type="entry name" value="YjbJ_sf"/>
</dbReference>
<gene>
    <name evidence="4" type="ORF">FC85_GL000850</name>
</gene>
<feature type="compositionally biased region" description="Basic and acidic residues" evidence="2">
    <location>
        <begin position="40"/>
        <end position="74"/>
    </location>
</feature>